<evidence type="ECO:0000256" key="5">
    <source>
        <dbReference type="ARBA" id="ARBA00012596"/>
    </source>
</evidence>
<comment type="subcellular location">
    <subcellularLocation>
        <location evidence="2">Endoplasmic reticulum membrane</location>
    </subcellularLocation>
</comment>
<evidence type="ECO:0000256" key="6">
    <source>
        <dbReference type="ARBA" id="ARBA00022679"/>
    </source>
</evidence>
<evidence type="ECO:0000256" key="7">
    <source>
        <dbReference type="ARBA" id="ARBA00022692"/>
    </source>
</evidence>
<keyword evidence="6" id="KW-0808">Transferase</keyword>
<name>A0A6A6FZM1_9PEZI</name>
<sequence length="333" mass="37500">MVGLRQAAFLRTDTDEHGHKLSAEERERLIKPYLPNGPVTTKGRSRSRSNHQPGRKKPIRTFLKTALYVFVFNVMQWFFSVFYRVRRAYRNMVSRSMDVMYHHHRTPELIQKDVKGFTKMPNHLSIALDLDGRTDDAALEDLINEACECAAWTACAGIPMLSIYERTGALKTSLPYLHRQISKTISSYYGVDNSSRPSVSLRAPQVPAFSPPSSSPDPSTGSPPHLSILLLSETDGRRTLVDLTKTLAEMSQKHKLAPEDITSELIDAELSESVMGEPDLLILFGESVVLDGYPPWQVRLSEIFHVPDNHEVGYQVFLRGLQKYAGAQMRVGT</sequence>
<accession>A0A6A6FZM1</accession>
<evidence type="ECO:0000256" key="4">
    <source>
        <dbReference type="ARBA" id="ARBA00005432"/>
    </source>
</evidence>
<feature type="compositionally biased region" description="Basic residues" evidence="13">
    <location>
        <begin position="43"/>
        <end position="56"/>
    </location>
</feature>
<evidence type="ECO:0000256" key="3">
    <source>
        <dbReference type="ARBA" id="ARBA00004922"/>
    </source>
</evidence>
<keyword evidence="10 14" id="KW-1133">Transmembrane helix</keyword>
<keyword evidence="7 14" id="KW-0812">Transmembrane</keyword>
<evidence type="ECO:0000256" key="11">
    <source>
        <dbReference type="ARBA" id="ARBA00023136"/>
    </source>
</evidence>
<dbReference type="GO" id="GO:1904423">
    <property type="term" value="C:dehydrodolichyl diphosphate synthase complex"/>
    <property type="evidence" value="ECO:0007669"/>
    <property type="project" value="InterPro"/>
</dbReference>
<dbReference type="EMBL" id="ML992527">
    <property type="protein sequence ID" value="KAF2218839.1"/>
    <property type="molecule type" value="Genomic_DNA"/>
</dbReference>
<proteinExistence type="inferred from homology"/>
<dbReference type="PANTHER" id="PTHR21528">
    <property type="entry name" value="DEHYDRODOLICHYL DIPHOSPHATE SYNTHASE COMPLEX SUBUNIT NUS1"/>
    <property type="match status" value="1"/>
</dbReference>
<dbReference type="AlphaFoldDB" id="A0A6A6FZM1"/>
<keyword evidence="8" id="KW-0256">Endoplasmic reticulum</keyword>
<feature type="region of interest" description="Disordered" evidence="13">
    <location>
        <begin position="32"/>
        <end position="56"/>
    </location>
</feature>
<evidence type="ECO:0000256" key="8">
    <source>
        <dbReference type="ARBA" id="ARBA00022824"/>
    </source>
</evidence>
<feature type="region of interest" description="Disordered" evidence="13">
    <location>
        <begin position="199"/>
        <end position="226"/>
    </location>
</feature>
<dbReference type="GO" id="GO:0005789">
    <property type="term" value="C:endoplasmic reticulum membrane"/>
    <property type="evidence" value="ECO:0007669"/>
    <property type="project" value="UniProtKB-SubCell"/>
</dbReference>
<comment type="pathway">
    <text evidence="3">Protein modification; protein glycosylation.</text>
</comment>
<comment type="similarity">
    <text evidence="4">Belongs to the UPP synthase family.</text>
</comment>
<reference evidence="16" key="1">
    <citation type="journal article" date="2020" name="Stud. Mycol.">
        <title>101 Dothideomycetes genomes: A test case for predicting lifestyles and emergence of pathogens.</title>
        <authorList>
            <person name="Haridas S."/>
            <person name="Albert R."/>
            <person name="Binder M."/>
            <person name="Bloem J."/>
            <person name="LaButti K."/>
            <person name="Salamov A."/>
            <person name="Andreopoulos B."/>
            <person name="Baker S."/>
            <person name="Barry K."/>
            <person name="Bills G."/>
            <person name="Bluhm B."/>
            <person name="Cannon C."/>
            <person name="Castanera R."/>
            <person name="Culley D."/>
            <person name="Daum C."/>
            <person name="Ezra D."/>
            <person name="Gonzalez J."/>
            <person name="Henrissat B."/>
            <person name="Kuo A."/>
            <person name="Liang C."/>
            <person name="Lipzen A."/>
            <person name="Lutzoni F."/>
            <person name="Magnuson J."/>
            <person name="Mondo S."/>
            <person name="Nolan M."/>
            <person name="Ohm R."/>
            <person name="Pangilinan J."/>
            <person name="Park H.-J."/>
            <person name="Ramirez L."/>
            <person name="Alfaro M."/>
            <person name="Sun H."/>
            <person name="Tritt A."/>
            <person name="Yoshinaga Y."/>
            <person name="Zwiers L.-H."/>
            <person name="Turgeon B."/>
            <person name="Goodwin S."/>
            <person name="Spatafora J."/>
            <person name="Crous P."/>
            <person name="Grigoriev I."/>
        </authorList>
    </citation>
    <scope>NUCLEOTIDE SEQUENCE [LARGE SCALE GENOMIC DNA]</scope>
    <source>
        <strain evidence="16">CECT 20119</strain>
    </source>
</reference>
<keyword evidence="9" id="KW-0460">Magnesium</keyword>
<dbReference type="OrthoDB" id="19639at2759"/>
<evidence type="ECO:0000313" key="16">
    <source>
        <dbReference type="Proteomes" id="UP000799538"/>
    </source>
</evidence>
<evidence type="ECO:0000256" key="13">
    <source>
        <dbReference type="SAM" id="MobiDB-lite"/>
    </source>
</evidence>
<evidence type="ECO:0000256" key="9">
    <source>
        <dbReference type="ARBA" id="ARBA00022842"/>
    </source>
</evidence>
<dbReference type="EC" id="2.5.1.87" evidence="5"/>
<keyword evidence="16" id="KW-1185">Reference proteome</keyword>
<dbReference type="Proteomes" id="UP000799538">
    <property type="component" value="Unassembled WGS sequence"/>
</dbReference>
<evidence type="ECO:0000256" key="2">
    <source>
        <dbReference type="ARBA" id="ARBA00004586"/>
    </source>
</evidence>
<evidence type="ECO:0000256" key="10">
    <source>
        <dbReference type="ARBA" id="ARBA00022989"/>
    </source>
</evidence>
<comment type="cofactor">
    <cofactor evidence="1">
        <name>Mg(2+)</name>
        <dbReference type="ChEBI" id="CHEBI:18420"/>
    </cofactor>
</comment>
<evidence type="ECO:0000256" key="1">
    <source>
        <dbReference type="ARBA" id="ARBA00001946"/>
    </source>
</evidence>
<dbReference type="UniPathway" id="UPA00378"/>
<dbReference type="InterPro" id="IPR036424">
    <property type="entry name" value="UPP_synth-like_sf"/>
</dbReference>
<evidence type="ECO:0000256" key="14">
    <source>
        <dbReference type="SAM" id="Phobius"/>
    </source>
</evidence>
<comment type="catalytic activity">
    <reaction evidence="12">
        <text>n isopentenyl diphosphate + (2E,6E)-farnesyl diphosphate = a di-trans,poly-cis-polyprenyl diphosphate + n diphosphate</text>
        <dbReference type="Rhea" id="RHEA:53008"/>
        <dbReference type="Rhea" id="RHEA-COMP:19494"/>
        <dbReference type="ChEBI" id="CHEBI:33019"/>
        <dbReference type="ChEBI" id="CHEBI:128769"/>
        <dbReference type="ChEBI" id="CHEBI:136960"/>
        <dbReference type="ChEBI" id="CHEBI:175763"/>
        <dbReference type="EC" id="2.5.1.87"/>
    </reaction>
</comment>
<gene>
    <name evidence="15" type="ORF">BDZ85DRAFT_226133</name>
</gene>
<dbReference type="Gene3D" id="3.40.1180.10">
    <property type="entry name" value="Decaprenyl diphosphate synthase-like"/>
    <property type="match status" value="1"/>
</dbReference>
<dbReference type="GO" id="GO:0045547">
    <property type="term" value="F:ditrans,polycis-polyprenyl diphosphate synthase [(2E,6E)-farnesyl diphosphate specific] activity"/>
    <property type="evidence" value="ECO:0007669"/>
    <property type="project" value="UniProtKB-EC"/>
</dbReference>
<keyword evidence="11 14" id="KW-0472">Membrane</keyword>
<evidence type="ECO:0000256" key="12">
    <source>
        <dbReference type="ARBA" id="ARBA00047353"/>
    </source>
</evidence>
<evidence type="ECO:0000313" key="15">
    <source>
        <dbReference type="EMBL" id="KAF2218839.1"/>
    </source>
</evidence>
<protein>
    <recommendedName>
        <fullName evidence="5">ditrans,polycis-polyprenyl diphosphate synthase [(2E,6E)-farnesyldiphosphate specific]</fullName>
        <ecNumber evidence="5">2.5.1.87</ecNumber>
    </recommendedName>
</protein>
<feature type="transmembrane region" description="Helical" evidence="14">
    <location>
        <begin position="65"/>
        <end position="85"/>
    </location>
</feature>
<dbReference type="SUPFAM" id="SSF64005">
    <property type="entry name" value="Undecaprenyl diphosphate synthase"/>
    <property type="match status" value="1"/>
</dbReference>
<dbReference type="InterPro" id="IPR038887">
    <property type="entry name" value="Nus1/NgBR"/>
</dbReference>
<organism evidence="15 16">
    <name type="scientific">Elsinoe ampelina</name>
    <dbReference type="NCBI Taxonomy" id="302913"/>
    <lineage>
        <taxon>Eukaryota</taxon>
        <taxon>Fungi</taxon>
        <taxon>Dikarya</taxon>
        <taxon>Ascomycota</taxon>
        <taxon>Pezizomycotina</taxon>
        <taxon>Dothideomycetes</taxon>
        <taxon>Dothideomycetidae</taxon>
        <taxon>Myriangiales</taxon>
        <taxon>Elsinoaceae</taxon>
        <taxon>Elsinoe</taxon>
    </lineage>
</organism>
<dbReference type="PANTHER" id="PTHR21528:SF0">
    <property type="entry name" value="DEHYDRODOLICHYL DIPHOSPHATE SYNTHASE COMPLEX SUBUNIT NUS1"/>
    <property type="match status" value="1"/>
</dbReference>